<organism evidence="8 9">
    <name type="scientific">Amphritea balenae</name>
    <dbReference type="NCBI Taxonomy" id="452629"/>
    <lineage>
        <taxon>Bacteria</taxon>
        <taxon>Pseudomonadati</taxon>
        <taxon>Pseudomonadota</taxon>
        <taxon>Gammaproteobacteria</taxon>
        <taxon>Oceanospirillales</taxon>
        <taxon>Oceanospirillaceae</taxon>
        <taxon>Amphritea</taxon>
    </lineage>
</organism>
<dbReference type="GO" id="GO:0016831">
    <property type="term" value="F:carboxy-lyase activity"/>
    <property type="evidence" value="ECO:0007669"/>
    <property type="project" value="UniProtKB-KW"/>
</dbReference>
<gene>
    <name evidence="8" type="ORF">EHS89_10745</name>
</gene>
<dbReference type="InterPro" id="IPR015424">
    <property type="entry name" value="PyrdxlP-dep_Trfase"/>
</dbReference>
<dbReference type="GO" id="GO:0030170">
    <property type="term" value="F:pyridoxal phosphate binding"/>
    <property type="evidence" value="ECO:0007669"/>
    <property type="project" value="InterPro"/>
</dbReference>
<dbReference type="OrthoDB" id="9803665at2"/>
<sequence>MQDNLEILSRAIKQWIPEDRPVSQAPPAKELEQILDLGLTHEGADQATLEQAIRDYLHYNPDVSQAGFFKLLYSGQNKPALLGDWITSLSNATMHTYQVGPVATLMELELIKQWNALVGFDQGEGVMVAGGSQANLIGMMLARHKACPDYKTKGAQGKTLVAYVSDQAHYSGEKAANVLGIGTDNLISVESDEAGRMKPAALDAAIELSKAEGKTPFYVCLTAGTTVVGAYDPVAECSDVAKKHDLWLHIDGAWGGPILFSEQHRHLLANSHLADSFTWDAHKLMNVPLTAAVILVKHPGALKACCSGGGGDYLFHADENADYNLGERSIQCGRRADSLKVWLSWKAAGNKGFSDKIDYLQQIKNQCVELVEQREGLEMLAPAVYQNVLFRYRPEHMTDEAQLRDLNIAICAEMRRSGGAYIDYARFKGRTGIRLILANADVTSEHLTELVDNCQRIGRELAAK</sequence>
<evidence type="ECO:0000256" key="6">
    <source>
        <dbReference type="PIRSR" id="PIRSR602129-50"/>
    </source>
</evidence>
<evidence type="ECO:0000256" key="5">
    <source>
        <dbReference type="ARBA" id="ARBA00023239"/>
    </source>
</evidence>
<dbReference type="PANTHER" id="PTHR45677">
    <property type="entry name" value="GLUTAMATE DECARBOXYLASE-RELATED"/>
    <property type="match status" value="1"/>
</dbReference>
<dbReference type="InterPro" id="IPR002129">
    <property type="entry name" value="PyrdxlP-dep_de-COase"/>
</dbReference>
<evidence type="ECO:0000256" key="2">
    <source>
        <dbReference type="ARBA" id="ARBA00009533"/>
    </source>
</evidence>
<dbReference type="PROSITE" id="PS00392">
    <property type="entry name" value="DDC_GAD_HDC_YDC"/>
    <property type="match status" value="1"/>
</dbReference>
<dbReference type="RefSeq" id="WP_124926150.1">
    <property type="nucleotide sequence ID" value="NZ_BMOH01000004.1"/>
</dbReference>
<evidence type="ECO:0000313" key="8">
    <source>
        <dbReference type="EMBL" id="RRC99312.1"/>
    </source>
</evidence>
<reference evidence="8 9" key="1">
    <citation type="submission" date="2018-11" db="EMBL/GenBank/DDBJ databases">
        <title>The draft genome sequence of Amphritea balenae JAMM 1525T.</title>
        <authorList>
            <person name="Fang Z."/>
            <person name="Zhang Y."/>
            <person name="Han X."/>
        </authorList>
    </citation>
    <scope>NUCLEOTIDE SEQUENCE [LARGE SCALE GENOMIC DNA]</scope>
    <source>
        <strain evidence="8 9">JAMM 1525</strain>
    </source>
</reference>
<dbReference type="PANTHER" id="PTHR45677:SF8">
    <property type="entry name" value="CYSTEINE SULFINIC ACID DECARBOXYLASE"/>
    <property type="match status" value="1"/>
</dbReference>
<evidence type="ECO:0000313" key="9">
    <source>
        <dbReference type="Proteomes" id="UP000267535"/>
    </source>
</evidence>
<evidence type="ECO:0000256" key="3">
    <source>
        <dbReference type="ARBA" id="ARBA00022793"/>
    </source>
</evidence>
<dbReference type="InterPro" id="IPR015421">
    <property type="entry name" value="PyrdxlP-dep_Trfase_major"/>
</dbReference>
<comment type="caution">
    <text evidence="8">The sequence shown here is derived from an EMBL/GenBank/DDBJ whole genome shotgun (WGS) entry which is preliminary data.</text>
</comment>
<name>A0A3P1ST07_9GAMM</name>
<dbReference type="GO" id="GO:0019752">
    <property type="term" value="P:carboxylic acid metabolic process"/>
    <property type="evidence" value="ECO:0007669"/>
    <property type="project" value="InterPro"/>
</dbReference>
<feature type="modified residue" description="N6-(pyridoxal phosphate)lysine" evidence="6">
    <location>
        <position position="283"/>
    </location>
</feature>
<dbReference type="InterPro" id="IPR021115">
    <property type="entry name" value="Pyridoxal-P_BS"/>
</dbReference>
<dbReference type="AlphaFoldDB" id="A0A3P1ST07"/>
<dbReference type="Gene3D" id="3.90.1150.170">
    <property type="match status" value="1"/>
</dbReference>
<keyword evidence="9" id="KW-1185">Reference proteome</keyword>
<keyword evidence="4 6" id="KW-0663">Pyridoxal phosphate</keyword>
<dbReference type="Gene3D" id="3.40.640.10">
    <property type="entry name" value="Type I PLP-dependent aspartate aminotransferase-like (Major domain)"/>
    <property type="match status" value="1"/>
</dbReference>
<dbReference type="SUPFAM" id="SSF53383">
    <property type="entry name" value="PLP-dependent transferases"/>
    <property type="match status" value="1"/>
</dbReference>
<evidence type="ECO:0000256" key="4">
    <source>
        <dbReference type="ARBA" id="ARBA00022898"/>
    </source>
</evidence>
<protein>
    <submittedName>
        <fullName evidence="8">Glutamate decarboxylase</fullName>
    </submittedName>
</protein>
<dbReference type="Pfam" id="PF00282">
    <property type="entry name" value="Pyridoxal_deC"/>
    <property type="match status" value="1"/>
</dbReference>
<accession>A0A3P1ST07</accession>
<dbReference type="EMBL" id="RQXV01000005">
    <property type="protein sequence ID" value="RRC99312.1"/>
    <property type="molecule type" value="Genomic_DNA"/>
</dbReference>
<keyword evidence="5 7" id="KW-0456">Lyase</keyword>
<keyword evidence="3" id="KW-0210">Decarboxylase</keyword>
<evidence type="ECO:0000256" key="1">
    <source>
        <dbReference type="ARBA" id="ARBA00001933"/>
    </source>
</evidence>
<proteinExistence type="inferred from homology"/>
<comment type="similarity">
    <text evidence="2 7">Belongs to the group II decarboxylase family.</text>
</comment>
<dbReference type="GO" id="GO:0005737">
    <property type="term" value="C:cytoplasm"/>
    <property type="evidence" value="ECO:0007669"/>
    <property type="project" value="TreeGrafter"/>
</dbReference>
<evidence type="ECO:0000256" key="7">
    <source>
        <dbReference type="RuleBase" id="RU000382"/>
    </source>
</evidence>
<dbReference type="Proteomes" id="UP000267535">
    <property type="component" value="Unassembled WGS sequence"/>
</dbReference>
<comment type="cofactor">
    <cofactor evidence="1 6 7">
        <name>pyridoxal 5'-phosphate</name>
        <dbReference type="ChEBI" id="CHEBI:597326"/>
    </cofactor>
</comment>